<evidence type="ECO:0000313" key="5">
    <source>
        <dbReference type="Proteomes" id="UP001457282"/>
    </source>
</evidence>
<accession>A0AAW1XJL3</accession>
<dbReference type="Pfam" id="PF12796">
    <property type="entry name" value="Ank_2"/>
    <property type="match status" value="2"/>
</dbReference>
<dbReference type="PROSITE" id="PS50088">
    <property type="entry name" value="ANK_REPEAT"/>
    <property type="match status" value="3"/>
</dbReference>
<dbReference type="PROSITE" id="PS50297">
    <property type="entry name" value="ANK_REP_REGION"/>
    <property type="match status" value="2"/>
</dbReference>
<keyword evidence="2" id="KW-1133">Transmembrane helix</keyword>
<dbReference type="InterPro" id="IPR026961">
    <property type="entry name" value="PGG_dom"/>
</dbReference>
<protein>
    <recommendedName>
        <fullName evidence="3">PGG domain-containing protein</fullName>
    </recommendedName>
</protein>
<feature type="transmembrane region" description="Helical" evidence="2">
    <location>
        <begin position="458"/>
        <end position="482"/>
    </location>
</feature>
<dbReference type="SUPFAM" id="SSF48403">
    <property type="entry name" value="Ankyrin repeat"/>
    <property type="match status" value="1"/>
</dbReference>
<dbReference type="Proteomes" id="UP001457282">
    <property type="component" value="Unassembled WGS sequence"/>
</dbReference>
<keyword evidence="2" id="KW-0812">Transmembrane</keyword>
<comment type="caution">
    <text evidence="4">The sequence shown here is derived from an EMBL/GenBank/DDBJ whole genome shotgun (WGS) entry which is preliminary data.</text>
</comment>
<evidence type="ECO:0000256" key="1">
    <source>
        <dbReference type="PROSITE-ProRule" id="PRU00023"/>
    </source>
</evidence>
<reference evidence="4 5" key="1">
    <citation type="journal article" date="2023" name="G3 (Bethesda)">
        <title>A chromosome-length genome assembly and annotation of blackberry (Rubus argutus, cv. 'Hillquist').</title>
        <authorList>
            <person name="Bruna T."/>
            <person name="Aryal R."/>
            <person name="Dudchenko O."/>
            <person name="Sargent D.J."/>
            <person name="Mead D."/>
            <person name="Buti M."/>
            <person name="Cavallini A."/>
            <person name="Hytonen T."/>
            <person name="Andres J."/>
            <person name="Pham M."/>
            <person name="Weisz D."/>
            <person name="Mascagni F."/>
            <person name="Usai G."/>
            <person name="Natali L."/>
            <person name="Bassil N."/>
            <person name="Fernandez G.E."/>
            <person name="Lomsadze A."/>
            <person name="Armour M."/>
            <person name="Olukolu B."/>
            <person name="Poorten T."/>
            <person name="Britton C."/>
            <person name="Davik J."/>
            <person name="Ashrafi H."/>
            <person name="Aiden E.L."/>
            <person name="Borodovsky M."/>
            <person name="Worthington M."/>
        </authorList>
    </citation>
    <scope>NUCLEOTIDE SEQUENCE [LARGE SCALE GENOMIC DNA]</scope>
    <source>
        <strain evidence="4">PI 553951</strain>
    </source>
</reference>
<keyword evidence="2" id="KW-0472">Membrane</keyword>
<dbReference type="Gene3D" id="1.25.40.20">
    <property type="entry name" value="Ankyrin repeat-containing domain"/>
    <property type="match status" value="2"/>
</dbReference>
<evidence type="ECO:0000259" key="3">
    <source>
        <dbReference type="Pfam" id="PF13962"/>
    </source>
</evidence>
<dbReference type="AlphaFoldDB" id="A0AAW1XJL3"/>
<keyword evidence="5" id="KW-1185">Reference proteome</keyword>
<feature type="repeat" description="ANK" evidence="1">
    <location>
        <begin position="40"/>
        <end position="72"/>
    </location>
</feature>
<dbReference type="InterPro" id="IPR036770">
    <property type="entry name" value="Ankyrin_rpt-contain_sf"/>
</dbReference>
<gene>
    <name evidence="4" type="ORF">M0R45_012815</name>
</gene>
<dbReference type="InterPro" id="IPR002110">
    <property type="entry name" value="Ankyrin_rpt"/>
</dbReference>
<dbReference type="PANTHER" id="PTHR24177:SF344">
    <property type="entry name" value="PGG DOMAIN-CONTAINING PROTEIN"/>
    <property type="match status" value="1"/>
</dbReference>
<evidence type="ECO:0000256" key="2">
    <source>
        <dbReference type="SAM" id="Phobius"/>
    </source>
</evidence>
<feature type="transmembrane region" description="Helical" evidence="2">
    <location>
        <begin position="583"/>
        <end position="609"/>
    </location>
</feature>
<sequence length="648" mass="73273">MSSYESIDYCYNLFLKKKWSEMQHHYLENNVDVFMSSTYLGDSSLHLAVYSGDKNLVETLLKIANSLNPFEPWSLQEISFSPDPDLVQTMKYISYTDDNPNSELKIRLHNLFGNSPLHEAASIGNVDMVNLVMKYYPGLLKSKNLRGETPFFMAALYGNTKVIQRLVKEVKEEGVDFHVRSNTSSMLHEAIRSYYFDTALELVKPEYHIDTNWKDDFGMTCFQLLANIPSAFKSGCSFSILEKLIYLGLQVPDDQDEMGNNNVASSPKTDSKLGFPSVQSLREMKKKHSIVVNLSKILAEKDMSWDGDNTTDGQSDTPLIAAASNGITEIVEAILDAFPQAIDHENHKKENVFHVAVKNRRKNVLVLLESYHIKESRLIRKFNVNGEGILHQAAYKSECSLRERPGEALRLQSDIQWFQRVEKMVPPHHVNHANDDKLTPQALFTKQHKTMVKNGQEWLIRTTNSCIIVAVLIATVAFTSIYTVPGGSNPKTGKPLLLNTTAFTVFTVSDVASLCFAFTSVVVFLSITTSRMNEQDFRRSLPLKLVLGLSMLFWSVAALMVGFAATLVITIRHRLHQAAAPIIAIACFPVAFFLFLQLPLYTNIIWFTIKDLLRSLIISQAKFKELWQRHVQASSYSPLVIHSVHSVF</sequence>
<evidence type="ECO:0000313" key="4">
    <source>
        <dbReference type="EMBL" id="KAK9935942.1"/>
    </source>
</evidence>
<feature type="repeat" description="ANK" evidence="1">
    <location>
        <begin position="112"/>
        <end position="134"/>
    </location>
</feature>
<dbReference type="SMART" id="SM00248">
    <property type="entry name" value="ANK"/>
    <property type="match status" value="5"/>
</dbReference>
<dbReference type="Pfam" id="PF13962">
    <property type="entry name" value="PGG"/>
    <property type="match status" value="1"/>
</dbReference>
<feature type="domain" description="PGG" evidence="3">
    <location>
        <begin position="457"/>
        <end position="569"/>
    </location>
</feature>
<feature type="transmembrane region" description="Helical" evidence="2">
    <location>
        <begin position="502"/>
        <end position="525"/>
    </location>
</feature>
<keyword evidence="1" id="KW-0040">ANK repeat</keyword>
<dbReference type="EMBL" id="JBEDUW010000003">
    <property type="protein sequence ID" value="KAK9935942.1"/>
    <property type="molecule type" value="Genomic_DNA"/>
</dbReference>
<proteinExistence type="predicted"/>
<dbReference type="PANTHER" id="PTHR24177">
    <property type="entry name" value="CASKIN"/>
    <property type="match status" value="1"/>
</dbReference>
<name>A0AAW1XJL3_RUBAR</name>
<feature type="repeat" description="ANK" evidence="1">
    <location>
        <begin position="146"/>
        <end position="182"/>
    </location>
</feature>
<organism evidence="4 5">
    <name type="scientific">Rubus argutus</name>
    <name type="common">Southern blackberry</name>
    <dbReference type="NCBI Taxonomy" id="59490"/>
    <lineage>
        <taxon>Eukaryota</taxon>
        <taxon>Viridiplantae</taxon>
        <taxon>Streptophyta</taxon>
        <taxon>Embryophyta</taxon>
        <taxon>Tracheophyta</taxon>
        <taxon>Spermatophyta</taxon>
        <taxon>Magnoliopsida</taxon>
        <taxon>eudicotyledons</taxon>
        <taxon>Gunneridae</taxon>
        <taxon>Pentapetalae</taxon>
        <taxon>rosids</taxon>
        <taxon>fabids</taxon>
        <taxon>Rosales</taxon>
        <taxon>Rosaceae</taxon>
        <taxon>Rosoideae</taxon>
        <taxon>Rosoideae incertae sedis</taxon>
        <taxon>Rubus</taxon>
    </lineage>
</organism>
<dbReference type="GO" id="GO:0016020">
    <property type="term" value="C:membrane"/>
    <property type="evidence" value="ECO:0007669"/>
    <property type="project" value="TreeGrafter"/>
</dbReference>
<feature type="transmembrane region" description="Helical" evidence="2">
    <location>
        <begin position="545"/>
        <end position="571"/>
    </location>
</feature>